<accession>A0ABT1THY0</accession>
<comment type="caution">
    <text evidence="1">The sequence shown here is derived from an EMBL/GenBank/DDBJ whole genome shotgun (WGS) entry which is preliminary data.</text>
</comment>
<evidence type="ECO:0000313" key="2">
    <source>
        <dbReference type="Proteomes" id="UP001524499"/>
    </source>
</evidence>
<reference evidence="1 2" key="1">
    <citation type="submission" date="2022-07" db="EMBL/GenBank/DDBJ databases">
        <title>Methylomonas rivi sp. nov., Methylomonas rosea sp. nov., Methylomonas aureus sp. nov. and Methylomonas subterranea sp. nov., four novel methanotrophs isolated from a freshwater creek and the deep terrestrial subsurface.</title>
        <authorList>
            <person name="Abin C."/>
            <person name="Sankaranarayanan K."/>
            <person name="Garner C."/>
            <person name="Sindelar R."/>
            <person name="Kotary K."/>
            <person name="Garner R."/>
            <person name="Barclay S."/>
            <person name="Lawson P."/>
            <person name="Krumholz L."/>
        </authorList>
    </citation>
    <scope>NUCLEOTIDE SEQUENCE [LARGE SCALE GENOMIC DNA]</scope>
    <source>
        <strain evidence="1 2">SURF-2</strain>
    </source>
</reference>
<evidence type="ECO:0000313" key="1">
    <source>
        <dbReference type="EMBL" id="MCQ8105074.1"/>
    </source>
</evidence>
<dbReference type="RefSeq" id="WP_256602957.1">
    <property type="nucleotide sequence ID" value="NZ_JANIBJ010000024.1"/>
</dbReference>
<dbReference type="InterPro" id="IPR043129">
    <property type="entry name" value="ATPase_NBD"/>
</dbReference>
<sequence length="321" mass="36164">MRLLQKLLRKPSVAPGIVALSFFPHGFALAVTRYPDTNRPRLLHCEFVPVAEQQRQSKLQALIRDHQLEDYDCHILLSPDQYRSISLEAPVVPAEELRQAIKWRIADMLEYPADQAGIDYYPLPKSNRANAPAMLEAVACRAEMSESLILLCKEAGLNVKVIDIQETALRNLASLLPENPQGVAVLHLHQNSGIIIIQKNGSIYLSRKFDYGYSRLTEGLLVDNREQLQLEQNNLALEIQRSLDYAEHFYDMPPINSLAVVLMPNDSYGIINFLNINYGITTRAMDLSAIIEGDILLNDTTQNLCAPCIGASLRRYLELPK</sequence>
<proteinExistence type="predicted"/>
<dbReference type="EMBL" id="JANIBJ010000024">
    <property type="protein sequence ID" value="MCQ8105074.1"/>
    <property type="molecule type" value="Genomic_DNA"/>
</dbReference>
<gene>
    <name evidence="1" type="primary">pilM</name>
    <name evidence="1" type="ORF">NP590_13240</name>
</gene>
<keyword evidence="2" id="KW-1185">Reference proteome</keyword>
<dbReference type="PANTHER" id="PTHR32432">
    <property type="entry name" value="CELL DIVISION PROTEIN FTSA-RELATED"/>
    <property type="match status" value="1"/>
</dbReference>
<dbReference type="Gene3D" id="3.30.420.40">
    <property type="match status" value="2"/>
</dbReference>
<dbReference type="Pfam" id="PF11104">
    <property type="entry name" value="PilM_2"/>
    <property type="match status" value="1"/>
</dbReference>
<dbReference type="PANTHER" id="PTHR32432:SF3">
    <property type="entry name" value="ETHANOLAMINE UTILIZATION PROTEIN EUTJ"/>
    <property type="match status" value="1"/>
</dbReference>
<dbReference type="InterPro" id="IPR050696">
    <property type="entry name" value="FtsA/MreB"/>
</dbReference>
<dbReference type="Proteomes" id="UP001524499">
    <property type="component" value="Unassembled WGS sequence"/>
</dbReference>
<name>A0ABT1THY0_9GAMM</name>
<protein>
    <submittedName>
        <fullName evidence="1">Pilus assembly protein PilM</fullName>
    </submittedName>
</protein>
<organism evidence="1 2">
    <name type="scientific">Methylomonas subterranea</name>
    <dbReference type="NCBI Taxonomy" id="2952225"/>
    <lineage>
        <taxon>Bacteria</taxon>
        <taxon>Pseudomonadati</taxon>
        <taxon>Pseudomonadota</taxon>
        <taxon>Gammaproteobacteria</taxon>
        <taxon>Methylococcales</taxon>
        <taxon>Methylococcaceae</taxon>
        <taxon>Methylomonas</taxon>
    </lineage>
</organism>
<dbReference type="Gene3D" id="3.30.1490.300">
    <property type="match status" value="1"/>
</dbReference>
<dbReference type="SUPFAM" id="SSF53067">
    <property type="entry name" value="Actin-like ATPase domain"/>
    <property type="match status" value="1"/>
</dbReference>
<dbReference type="InterPro" id="IPR005883">
    <property type="entry name" value="PilM"/>
</dbReference>